<protein>
    <submittedName>
        <fullName evidence="1">Uncharacterized protein</fullName>
    </submittedName>
</protein>
<sequence>MAYTTAIKYDVLENVLRAWLQEQFGPGETEYGTVWSCMLVGAGHSSMWQVTAPREITSDERDQLKLRAQRSRRRHAFGRRG</sequence>
<reference evidence="1" key="1">
    <citation type="journal article" date="2021" name="Nat. Commun.">
        <title>Genetic determinants of endophytism in the Arabidopsis root mycobiome.</title>
        <authorList>
            <person name="Mesny F."/>
            <person name="Miyauchi S."/>
            <person name="Thiergart T."/>
            <person name="Pickel B."/>
            <person name="Atanasova L."/>
            <person name="Karlsson M."/>
            <person name="Huettel B."/>
            <person name="Barry K.W."/>
            <person name="Haridas S."/>
            <person name="Chen C."/>
            <person name="Bauer D."/>
            <person name="Andreopoulos W."/>
            <person name="Pangilinan J."/>
            <person name="LaButti K."/>
            <person name="Riley R."/>
            <person name="Lipzen A."/>
            <person name="Clum A."/>
            <person name="Drula E."/>
            <person name="Henrissat B."/>
            <person name="Kohler A."/>
            <person name="Grigoriev I.V."/>
            <person name="Martin F.M."/>
            <person name="Hacquard S."/>
        </authorList>
    </citation>
    <scope>NUCLEOTIDE SEQUENCE</scope>
    <source>
        <strain evidence="1">FSSC 5 MPI-SDFR-AT-0091</strain>
    </source>
</reference>
<dbReference type="EMBL" id="JAGTJS010000005">
    <property type="protein sequence ID" value="KAH7268872.1"/>
    <property type="molecule type" value="Genomic_DNA"/>
</dbReference>
<evidence type="ECO:0000313" key="2">
    <source>
        <dbReference type="Proteomes" id="UP000736672"/>
    </source>
</evidence>
<dbReference type="OrthoDB" id="5085118at2759"/>
<comment type="caution">
    <text evidence="1">The sequence shown here is derived from an EMBL/GenBank/DDBJ whole genome shotgun (WGS) entry which is preliminary data.</text>
</comment>
<dbReference type="AlphaFoldDB" id="A0A9P9KUV2"/>
<name>A0A9P9KUV2_FUSSL</name>
<gene>
    <name evidence="1" type="ORF">B0J15DRAFT_233266</name>
</gene>
<evidence type="ECO:0000313" key="1">
    <source>
        <dbReference type="EMBL" id="KAH7268872.1"/>
    </source>
</evidence>
<keyword evidence="2" id="KW-1185">Reference proteome</keyword>
<organism evidence="1 2">
    <name type="scientific">Fusarium solani</name>
    <name type="common">Filamentous fungus</name>
    <dbReference type="NCBI Taxonomy" id="169388"/>
    <lineage>
        <taxon>Eukaryota</taxon>
        <taxon>Fungi</taxon>
        <taxon>Dikarya</taxon>
        <taxon>Ascomycota</taxon>
        <taxon>Pezizomycotina</taxon>
        <taxon>Sordariomycetes</taxon>
        <taxon>Hypocreomycetidae</taxon>
        <taxon>Hypocreales</taxon>
        <taxon>Nectriaceae</taxon>
        <taxon>Fusarium</taxon>
        <taxon>Fusarium solani species complex</taxon>
    </lineage>
</organism>
<dbReference type="Proteomes" id="UP000736672">
    <property type="component" value="Unassembled WGS sequence"/>
</dbReference>
<proteinExistence type="predicted"/>
<accession>A0A9P9KUV2</accession>